<sequence length="329" mass="35921">MISSSDSGKDSNTSNHSQSQDQGQESHRVEVIETRLTVGSETSFHKIFVRGPGRSIREAIEPICISKGIEISDLGVYVGSERAAALPLEYDIYFLTGHALHVVDYKAPVVPLDEVDYRLLNKKSKSTPLTQRKKLSEVGIVKTTPTAHRKNKSSASASRVSSFASRSKEPLLNQKLKPPLVANKSAPSSKDRSTLATNTSEMYPQRLSTGSMLAQPGGRRPRQSDAIPPMNLSSRLLGLSEGSQKHSTVEDDNGNEVVLRSNQKHRKQMSLPSDDFHHPSGEISPGGTLVKNRGSSAKLSLFSLQPQNSKVHLAVIFYVDSCVLYDVSC</sequence>
<evidence type="ECO:0000256" key="1">
    <source>
        <dbReference type="SAM" id="MobiDB-lite"/>
    </source>
</evidence>
<protein>
    <submittedName>
        <fullName evidence="2">PLEKHG5</fullName>
    </submittedName>
</protein>
<feature type="compositionally biased region" description="Polar residues" evidence="1">
    <location>
        <begin position="194"/>
        <end position="212"/>
    </location>
</feature>
<keyword evidence="3" id="KW-1185">Reference proteome</keyword>
<gene>
    <name evidence="2" type="ORF">EB796_012652</name>
</gene>
<evidence type="ECO:0000313" key="3">
    <source>
        <dbReference type="Proteomes" id="UP000593567"/>
    </source>
</evidence>
<dbReference type="Proteomes" id="UP000593567">
    <property type="component" value="Unassembled WGS sequence"/>
</dbReference>
<feature type="compositionally biased region" description="Low complexity" evidence="1">
    <location>
        <begin position="1"/>
        <end position="15"/>
    </location>
</feature>
<comment type="caution">
    <text evidence="2">The sequence shown here is derived from an EMBL/GenBank/DDBJ whole genome shotgun (WGS) entry which is preliminary data.</text>
</comment>
<feature type="region of interest" description="Disordered" evidence="1">
    <location>
        <begin position="267"/>
        <end position="286"/>
    </location>
</feature>
<feature type="region of interest" description="Disordered" evidence="1">
    <location>
        <begin position="1"/>
        <end position="27"/>
    </location>
</feature>
<dbReference type="AlphaFoldDB" id="A0A7J7JRQ6"/>
<proteinExistence type="predicted"/>
<organism evidence="2 3">
    <name type="scientific">Bugula neritina</name>
    <name type="common">Brown bryozoan</name>
    <name type="synonym">Sertularia neritina</name>
    <dbReference type="NCBI Taxonomy" id="10212"/>
    <lineage>
        <taxon>Eukaryota</taxon>
        <taxon>Metazoa</taxon>
        <taxon>Spiralia</taxon>
        <taxon>Lophotrochozoa</taxon>
        <taxon>Bryozoa</taxon>
        <taxon>Gymnolaemata</taxon>
        <taxon>Cheilostomatida</taxon>
        <taxon>Flustrina</taxon>
        <taxon>Buguloidea</taxon>
        <taxon>Bugulidae</taxon>
        <taxon>Bugula</taxon>
    </lineage>
</organism>
<reference evidence="2" key="1">
    <citation type="submission" date="2020-06" db="EMBL/GenBank/DDBJ databases">
        <title>Draft genome of Bugula neritina, a colonial animal packing powerful symbionts and potential medicines.</title>
        <authorList>
            <person name="Rayko M."/>
        </authorList>
    </citation>
    <scope>NUCLEOTIDE SEQUENCE [LARGE SCALE GENOMIC DNA]</scope>
    <source>
        <strain evidence="2">Kwan_BN1</strain>
    </source>
</reference>
<accession>A0A7J7JRQ6</accession>
<name>A0A7J7JRQ6_BUGNE</name>
<feature type="region of interest" description="Disordered" evidence="1">
    <location>
        <begin position="144"/>
        <end position="230"/>
    </location>
</feature>
<evidence type="ECO:0000313" key="2">
    <source>
        <dbReference type="EMBL" id="KAF6029042.1"/>
    </source>
</evidence>
<dbReference type="EMBL" id="VXIV02001860">
    <property type="protein sequence ID" value="KAF6029042.1"/>
    <property type="molecule type" value="Genomic_DNA"/>
</dbReference>
<feature type="compositionally biased region" description="Low complexity" evidence="1">
    <location>
        <begin position="153"/>
        <end position="165"/>
    </location>
</feature>